<protein>
    <recommendedName>
        <fullName evidence="1">DUF6378 domain-containing protein</fullName>
    </recommendedName>
</protein>
<accession>A0A6J7WXE3</accession>
<evidence type="ECO:0000259" key="1">
    <source>
        <dbReference type="Pfam" id="PF19905"/>
    </source>
</evidence>
<dbReference type="InterPro" id="IPR045958">
    <property type="entry name" value="DUF6378"/>
</dbReference>
<dbReference type="EMBL" id="LR798310">
    <property type="protein sequence ID" value="CAB5222450.1"/>
    <property type="molecule type" value="Genomic_DNA"/>
</dbReference>
<proteinExistence type="predicted"/>
<reference evidence="2" key="1">
    <citation type="submission" date="2020-05" db="EMBL/GenBank/DDBJ databases">
        <authorList>
            <person name="Chiriac C."/>
            <person name="Salcher M."/>
            <person name="Ghai R."/>
            <person name="Kavagutti S V."/>
        </authorList>
    </citation>
    <scope>NUCLEOTIDE SEQUENCE</scope>
</reference>
<name>A0A6J7WXE3_9CAUD</name>
<gene>
    <name evidence="2" type="ORF">UFOVP367_16</name>
</gene>
<feature type="domain" description="DUF6378" evidence="1">
    <location>
        <begin position="5"/>
        <end position="84"/>
    </location>
</feature>
<evidence type="ECO:0000313" key="2">
    <source>
        <dbReference type="EMBL" id="CAB5222450.1"/>
    </source>
</evidence>
<organism evidence="2">
    <name type="scientific">uncultured Caudovirales phage</name>
    <dbReference type="NCBI Taxonomy" id="2100421"/>
    <lineage>
        <taxon>Viruses</taxon>
        <taxon>Duplodnaviria</taxon>
        <taxon>Heunggongvirae</taxon>
        <taxon>Uroviricota</taxon>
        <taxon>Caudoviricetes</taxon>
        <taxon>Peduoviridae</taxon>
        <taxon>Maltschvirus</taxon>
        <taxon>Maltschvirus maltsch</taxon>
    </lineage>
</organism>
<dbReference type="Pfam" id="PF19905">
    <property type="entry name" value="DUF6378"/>
    <property type="match status" value="1"/>
</dbReference>
<sequence>MDKTEILRTANEYITKDRQATHGQAENNFSRISAMWSAYTGFNITPADVAIMMAQLKMARFKHNPTYVDNAIDMAGYAALAGELGQGVNNESK</sequence>